<keyword evidence="9" id="KW-1185">Reference proteome</keyword>
<dbReference type="InterPro" id="IPR006379">
    <property type="entry name" value="HAD-SF_hydro_IIB"/>
</dbReference>
<dbReference type="PANTHER" id="PTHR46986:SF1">
    <property type="entry name" value="ENDORIBONUCLEASE YBEY, CHLOROPLASTIC"/>
    <property type="match status" value="1"/>
</dbReference>
<dbReference type="Gene3D" id="3.40.390.30">
    <property type="entry name" value="Metalloproteases ('zincins'), catalytic domain"/>
    <property type="match status" value="1"/>
</dbReference>
<comment type="similarity">
    <text evidence="2">Belongs to the endoribonuclease YbeY family.</text>
</comment>
<dbReference type="SFLD" id="SFLDG01140">
    <property type="entry name" value="C2.B:_Phosphomannomutase_and_P"/>
    <property type="match status" value="1"/>
</dbReference>
<evidence type="ECO:0000256" key="5">
    <source>
        <dbReference type="ARBA" id="ARBA00022759"/>
    </source>
</evidence>
<dbReference type="NCBIfam" id="TIGR00099">
    <property type="entry name" value="Cof-subfamily"/>
    <property type="match status" value="1"/>
</dbReference>
<keyword evidence="5" id="KW-0255">Endonuclease</keyword>
<sequence>MAFAARSFVPFSAAAGASSSSSFPLIRRLAVLPAAASGLGSWSKQSLYRHLPSPPYKLRLCHSDWEFDHGRLHNVFPVAGLHRTSWSGSEQQQQQLRRLSSAAADREFDWEVRSSRRWTQQRLEGKERCRVENVRCMCYASTPPRNQVSFDVPVIVHESTTVDISLQAAIEQLELDGPLAVKLAVESVEDLEQSESVELSVMLCGDAYIQELNKTWLGKDTPTDVLSFPQEQSPDENPTLLLGDVVISVETAARQAEERGHTLVDELRILLLHGLLHTLGYDHEIGLEASQEMEEEETRILSALGWKGKGLISASSPEIDLSVNTINNVSVEALSTSGKGGNGGSSQTKFKILFCDMDGTLMNSRSMITNKTANALRAAMKMGVQVIIATGKTRPAALAALETVGLTGRGGALSHTSPGVFLQGLQVYGKEGTILHSQLLDPKVVSETFKFSVEHQVPLVGFSGDKCVTLFSHPLIDTLHEVYYEPKAEVMKSIDQIMNAKVQKVLFYDTAERVANFLRPHWSLAIRGQATIVQALPDMMEILPVGASKGAGVQMLLDHMEVPIDQVMALGDGENDIEMLSMVGWGVAMANGTERTKAVAKAVTSSNDEDGVAKAVQDFILSGVL</sequence>
<dbReference type="Gene3D" id="3.40.50.1000">
    <property type="entry name" value="HAD superfamily/HAD-like"/>
    <property type="match status" value="1"/>
</dbReference>
<evidence type="ECO:0000313" key="8">
    <source>
        <dbReference type="EMBL" id="CAK9220060.1"/>
    </source>
</evidence>
<dbReference type="InterPro" id="IPR023091">
    <property type="entry name" value="MetalPrtase_cat_dom_sf_prd"/>
</dbReference>
<dbReference type="Pfam" id="PF02130">
    <property type="entry name" value="YbeY"/>
    <property type="match status" value="1"/>
</dbReference>
<evidence type="ECO:0008006" key="10">
    <source>
        <dbReference type="Google" id="ProtNLM"/>
    </source>
</evidence>
<dbReference type="NCBIfam" id="TIGR01484">
    <property type="entry name" value="HAD-SF-IIB"/>
    <property type="match status" value="1"/>
</dbReference>
<evidence type="ECO:0000256" key="3">
    <source>
        <dbReference type="ARBA" id="ARBA00022722"/>
    </source>
</evidence>
<dbReference type="EMBL" id="OZ019895">
    <property type="protein sequence ID" value="CAK9220060.1"/>
    <property type="molecule type" value="Genomic_DNA"/>
</dbReference>
<dbReference type="HAMAP" id="MF_00009">
    <property type="entry name" value="Endoribonucl_YbeY"/>
    <property type="match status" value="1"/>
</dbReference>
<organism evidence="8 9">
    <name type="scientific">Sphagnum troendelagicum</name>
    <dbReference type="NCBI Taxonomy" id="128251"/>
    <lineage>
        <taxon>Eukaryota</taxon>
        <taxon>Viridiplantae</taxon>
        <taxon>Streptophyta</taxon>
        <taxon>Embryophyta</taxon>
        <taxon>Bryophyta</taxon>
        <taxon>Sphagnophytina</taxon>
        <taxon>Sphagnopsida</taxon>
        <taxon>Sphagnales</taxon>
        <taxon>Sphagnaceae</taxon>
        <taxon>Sphagnum</taxon>
    </lineage>
</organism>
<comment type="cofactor">
    <cofactor evidence="1">
        <name>Zn(2+)</name>
        <dbReference type="ChEBI" id="CHEBI:29105"/>
    </cofactor>
</comment>
<gene>
    <name evidence="8" type="ORF">CSSPTR1EN2_LOCUS15129</name>
</gene>
<dbReference type="Proteomes" id="UP001497512">
    <property type="component" value="Chromosome 3"/>
</dbReference>
<dbReference type="InterPro" id="IPR023214">
    <property type="entry name" value="HAD_sf"/>
</dbReference>
<evidence type="ECO:0000256" key="7">
    <source>
        <dbReference type="ARBA" id="ARBA00022833"/>
    </source>
</evidence>
<evidence type="ECO:0000256" key="2">
    <source>
        <dbReference type="ARBA" id="ARBA00010875"/>
    </source>
</evidence>
<dbReference type="Pfam" id="PF08282">
    <property type="entry name" value="Hydrolase_3"/>
    <property type="match status" value="1"/>
</dbReference>
<evidence type="ECO:0000313" key="9">
    <source>
        <dbReference type="Proteomes" id="UP001497512"/>
    </source>
</evidence>
<keyword evidence="6" id="KW-0378">Hydrolase</keyword>
<accession>A0ABP0UF76</accession>
<dbReference type="Gene3D" id="3.30.1240.10">
    <property type="match status" value="1"/>
</dbReference>
<evidence type="ECO:0000256" key="1">
    <source>
        <dbReference type="ARBA" id="ARBA00001947"/>
    </source>
</evidence>
<dbReference type="SUPFAM" id="SSF55486">
    <property type="entry name" value="Metalloproteases ('zincins'), catalytic domain"/>
    <property type="match status" value="1"/>
</dbReference>
<evidence type="ECO:0000256" key="6">
    <source>
        <dbReference type="ARBA" id="ARBA00022801"/>
    </source>
</evidence>
<proteinExistence type="inferred from homology"/>
<reference evidence="8" key="1">
    <citation type="submission" date="2024-02" db="EMBL/GenBank/DDBJ databases">
        <authorList>
            <consortium name="ELIXIR-Norway"/>
            <consortium name="Elixir Norway"/>
        </authorList>
    </citation>
    <scope>NUCLEOTIDE SEQUENCE</scope>
</reference>
<dbReference type="NCBIfam" id="TIGR00043">
    <property type="entry name" value="rRNA maturation RNase YbeY"/>
    <property type="match status" value="1"/>
</dbReference>
<keyword evidence="3" id="KW-0540">Nuclease</keyword>
<dbReference type="InterPro" id="IPR000150">
    <property type="entry name" value="Cof"/>
</dbReference>
<dbReference type="PANTHER" id="PTHR46986">
    <property type="entry name" value="ENDORIBONUCLEASE YBEY, CHLOROPLASTIC"/>
    <property type="match status" value="1"/>
</dbReference>
<protein>
    <recommendedName>
        <fullName evidence="10">Haloacid dehalogenase-like hydrolase family protein</fullName>
    </recommendedName>
</protein>
<dbReference type="SUPFAM" id="SSF56784">
    <property type="entry name" value="HAD-like"/>
    <property type="match status" value="1"/>
</dbReference>
<evidence type="ECO:0000256" key="4">
    <source>
        <dbReference type="ARBA" id="ARBA00022723"/>
    </source>
</evidence>
<name>A0ABP0UF76_9BRYO</name>
<dbReference type="PROSITE" id="PS01229">
    <property type="entry name" value="COF_2"/>
    <property type="match status" value="1"/>
</dbReference>
<keyword evidence="4" id="KW-0479">Metal-binding</keyword>
<dbReference type="InterPro" id="IPR036412">
    <property type="entry name" value="HAD-like_sf"/>
</dbReference>
<dbReference type="SFLD" id="SFLDS00003">
    <property type="entry name" value="Haloacid_Dehalogenase"/>
    <property type="match status" value="1"/>
</dbReference>
<keyword evidence="7" id="KW-0862">Zinc</keyword>
<dbReference type="InterPro" id="IPR002036">
    <property type="entry name" value="YbeY"/>
</dbReference>
<dbReference type="CDD" id="cd07516">
    <property type="entry name" value="HAD_Pase"/>
    <property type="match status" value="1"/>
</dbReference>